<evidence type="ECO:0000256" key="5">
    <source>
        <dbReference type="ARBA" id="ARBA00022741"/>
    </source>
</evidence>
<evidence type="ECO:0000256" key="7">
    <source>
        <dbReference type="ARBA" id="ARBA00023056"/>
    </source>
</evidence>
<comment type="function">
    <text evidence="9">Involved in the biosynthesis of ADP-glucose, a building block required for the elongation reactions to produce glycogen. Catalyzes the reaction between ATP and alpha-D-glucose 1-phosphate (G1P) to produce pyrophosphate and ADP-Glc.</text>
</comment>
<sequence length="379" mass="41267">MKQNSMLAMILAGGRGSRLHDLTNKVAKPAVAYGGKYRIVDFPLSNCANSGIDVVGVLTQYESIQLNSYVAAGGRWGLDAKDSGVYVLPPREKADENLNVYRGTADAISQNIDFIDKFDPEYVLVLSGDHIYKMNYGKMLAAHKEANADATIAVIEVPMKEASRFGIMNTDESGRIVEFEEKPEHPKSNLASMGIYIFTWKLLRKMLMADIKNPDSNHDFGKDIIPTMLNDGKTLYAYKFKGYWKDVGTIDSLWEANMDLLSSKNELDLGDPSWKIYTEDVTALPQYISTEADVKDAYITQGCVVQGEVKHSVLFTGVKVGVGAKVIDSVLMPGAIVEDGAVVQRALVAGGIRIGKGAVVGDSGSENIALIAKRVKGAE</sequence>
<dbReference type="Gene3D" id="3.90.550.10">
    <property type="entry name" value="Spore Coat Polysaccharide Biosynthesis Protein SpsA, Chain A"/>
    <property type="match status" value="1"/>
</dbReference>
<dbReference type="InterPro" id="IPR056818">
    <property type="entry name" value="GlmU/GlgC-like_hexapep"/>
</dbReference>
<evidence type="ECO:0000259" key="11">
    <source>
        <dbReference type="Pfam" id="PF24894"/>
    </source>
</evidence>
<dbReference type="CDD" id="cd02508">
    <property type="entry name" value="ADP_Glucose_PP"/>
    <property type="match status" value="1"/>
</dbReference>
<keyword evidence="3 9" id="KW-0808">Transferase</keyword>
<feature type="domain" description="Glucose-1-phosphate adenylyltransferase/Bifunctional protein GlmU-like C-terminal hexapeptide" evidence="11">
    <location>
        <begin position="291"/>
        <end position="363"/>
    </location>
</feature>
<proteinExistence type="inferred from homology"/>
<dbReference type="InterPro" id="IPR005835">
    <property type="entry name" value="NTP_transferase_dom"/>
</dbReference>
<dbReference type="CDD" id="cd04651">
    <property type="entry name" value="LbH_G1P_AT_C"/>
    <property type="match status" value="1"/>
</dbReference>
<protein>
    <recommendedName>
        <fullName evidence="9">Glucose-1-phosphate adenylyltransferase</fullName>
        <ecNumber evidence="9">2.7.7.27</ecNumber>
    </recommendedName>
    <alternativeName>
        <fullName evidence="9">ADP-glucose pyrophosphorylase</fullName>
        <shortName evidence="9">ADPGlc PPase</shortName>
    </alternativeName>
    <alternativeName>
        <fullName evidence="9">ADP-glucose synthase</fullName>
    </alternativeName>
</protein>
<evidence type="ECO:0000256" key="4">
    <source>
        <dbReference type="ARBA" id="ARBA00022695"/>
    </source>
</evidence>
<dbReference type="EC" id="2.7.7.27" evidence="9"/>
<dbReference type="GO" id="GO:0008878">
    <property type="term" value="F:glucose-1-phosphate adenylyltransferase activity"/>
    <property type="evidence" value="ECO:0007669"/>
    <property type="project" value="UniProtKB-EC"/>
</dbReference>
<dbReference type="NCBIfam" id="TIGR02091">
    <property type="entry name" value="glgC"/>
    <property type="match status" value="1"/>
</dbReference>
<feature type="binding site" evidence="9">
    <location>
        <position position="166"/>
    </location>
    <ligand>
        <name>alpha-D-glucose 1-phosphate</name>
        <dbReference type="ChEBI" id="CHEBI:58601"/>
    </ligand>
</feature>
<comment type="catalytic activity">
    <reaction evidence="9">
        <text>alpha-D-glucose 1-phosphate + ATP + H(+) = ADP-alpha-D-glucose + diphosphate</text>
        <dbReference type="Rhea" id="RHEA:12120"/>
        <dbReference type="ChEBI" id="CHEBI:15378"/>
        <dbReference type="ChEBI" id="CHEBI:30616"/>
        <dbReference type="ChEBI" id="CHEBI:33019"/>
        <dbReference type="ChEBI" id="CHEBI:57498"/>
        <dbReference type="ChEBI" id="CHEBI:58601"/>
        <dbReference type="EC" id="2.7.7.27"/>
    </reaction>
</comment>
<keyword evidence="8 9" id="KW-0119">Carbohydrate metabolism</keyword>
<dbReference type="PANTHER" id="PTHR43523:SF2">
    <property type="entry name" value="GLUCOSE-1-PHOSPHATE ADENYLYLTRANSFERASE"/>
    <property type="match status" value="1"/>
</dbReference>
<evidence type="ECO:0000259" key="10">
    <source>
        <dbReference type="Pfam" id="PF00483"/>
    </source>
</evidence>
<evidence type="ECO:0000256" key="6">
    <source>
        <dbReference type="ARBA" id="ARBA00022840"/>
    </source>
</evidence>
<feature type="binding site" evidence="9">
    <location>
        <position position="192"/>
    </location>
    <ligand>
        <name>alpha-D-glucose 1-phosphate</name>
        <dbReference type="ChEBI" id="CHEBI:58601"/>
    </ligand>
</feature>
<comment type="caution">
    <text evidence="9">Lacks conserved residue(s) required for the propagation of feature annotation.</text>
</comment>
<feature type="binding site" evidence="9">
    <location>
        <position position="101"/>
    </location>
    <ligand>
        <name>alpha-D-glucose 1-phosphate</name>
        <dbReference type="ChEBI" id="CHEBI:58601"/>
    </ligand>
</feature>
<dbReference type="Pfam" id="PF00483">
    <property type="entry name" value="NTP_transferase"/>
    <property type="match status" value="1"/>
</dbReference>
<name>A0ABX2GPD5_9FIRM</name>
<reference evidence="12 13" key="1">
    <citation type="journal article" date="2020" name="Cell Host Microbe">
        <title>Functional and Genomic Variation between Human-Derived Isolates of Lachnospiraceae Reveals Inter- and Intra-Species Diversity.</title>
        <authorList>
            <person name="Sorbara M.T."/>
            <person name="Littmann E.R."/>
            <person name="Fontana E."/>
            <person name="Moody T.U."/>
            <person name="Kohout C.E."/>
            <person name="Gjonbalaj M."/>
            <person name="Eaton V."/>
            <person name="Seok R."/>
            <person name="Leiner I.M."/>
            <person name="Pamer E.G."/>
        </authorList>
    </citation>
    <scope>NUCLEOTIDE SEQUENCE [LARGE SCALE GENOMIC DNA]</scope>
    <source>
        <strain evidence="12 13">MSK.20.11</strain>
    </source>
</reference>
<dbReference type="InterPro" id="IPR011831">
    <property type="entry name" value="ADP-Glc_PPase"/>
</dbReference>
<feature type="domain" description="Nucleotidyl transferase" evidence="10">
    <location>
        <begin position="8"/>
        <end position="262"/>
    </location>
</feature>
<comment type="caution">
    <text evidence="12">The sequence shown here is derived from an EMBL/GenBank/DDBJ whole genome shotgun (WGS) entry which is preliminary data.</text>
</comment>
<dbReference type="Pfam" id="PF24894">
    <property type="entry name" value="Hexapep_GlmU"/>
    <property type="match status" value="1"/>
</dbReference>
<dbReference type="InterPro" id="IPR023049">
    <property type="entry name" value="GlgC_bac"/>
</dbReference>
<keyword evidence="5 9" id="KW-0547">Nucleotide-binding</keyword>
<evidence type="ECO:0000256" key="1">
    <source>
        <dbReference type="ARBA" id="ARBA00010443"/>
    </source>
</evidence>
<feature type="binding site" evidence="9">
    <location>
        <begin position="181"/>
        <end position="182"/>
    </location>
    <ligand>
        <name>alpha-D-glucose 1-phosphate</name>
        <dbReference type="ChEBI" id="CHEBI:58601"/>
    </ligand>
</feature>
<dbReference type="HAMAP" id="MF_00624">
    <property type="entry name" value="GlgC"/>
    <property type="match status" value="1"/>
</dbReference>
<keyword evidence="6 9" id="KW-0067">ATP-binding</keyword>
<keyword evidence="4 9" id="KW-0548">Nucleotidyltransferase</keyword>
<evidence type="ECO:0000256" key="9">
    <source>
        <dbReference type="HAMAP-Rule" id="MF_00624"/>
    </source>
</evidence>
<keyword evidence="13" id="KW-1185">Reference proteome</keyword>
<evidence type="ECO:0000313" key="12">
    <source>
        <dbReference type="EMBL" id="NSF73540.1"/>
    </source>
</evidence>
<gene>
    <name evidence="9" type="primary">glgC</name>
    <name evidence="12" type="ORF">G4952_06865</name>
</gene>
<comment type="similarity">
    <text evidence="1 9">Belongs to the bacterial/plant glucose-1-phosphate adenylyltransferase family.</text>
</comment>
<accession>A0ABX2GPD5</accession>
<keyword evidence="2 9" id="KW-0321">Glycogen metabolism</keyword>
<organism evidence="12 13">
    <name type="scientific">Blautia wexlerae</name>
    <dbReference type="NCBI Taxonomy" id="418240"/>
    <lineage>
        <taxon>Bacteria</taxon>
        <taxon>Bacillati</taxon>
        <taxon>Bacillota</taxon>
        <taxon>Clostridia</taxon>
        <taxon>Lachnospirales</taxon>
        <taxon>Lachnospiraceae</taxon>
        <taxon>Blautia</taxon>
    </lineage>
</organism>
<keyword evidence="7 9" id="KW-0320">Glycogen biosynthesis</keyword>
<evidence type="ECO:0000313" key="13">
    <source>
        <dbReference type="Proteomes" id="UP000822152"/>
    </source>
</evidence>
<dbReference type="SUPFAM" id="SSF51161">
    <property type="entry name" value="Trimeric LpxA-like enzymes"/>
    <property type="match status" value="1"/>
</dbReference>
<dbReference type="Gene3D" id="2.160.10.10">
    <property type="entry name" value="Hexapeptide repeat proteins"/>
    <property type="match status" value="1"/>
</dbReference>
<comment type="pathway">
    <text evidence="9">Glycan biosynthesis; glycogen biosynthesis.</text>
</comment>
<evidence type="ECO:0000256" key="3">
    <source>
        <dbReference type="ARBA" id="ARBA00022679"/>
    </source>
</evidence>
<dbReference type="PROSITE" id="PS00808">
    <property type="entry name" value="ADP_GLC_PYROPHOSPH_1"/>
    <property type="match status" value="1"/>
</dbReference>
<dbReference type="EMBL" id="JAAIPF010000012">
    <property type="protein sequence ID" value="NSF73540.1"/>
    <property type="molecule type" value="Genomic_DNA"/>
</dbReference>
<dbReference type="PANTHER" id="PTHR43523">
    <property type="entry name" value="GLUCOSE-1-PHOSPHATE ADENYLYLTRANSFERASE-RELATED"/>
    <property type="match status" value="1"/>
</dbReference>
<evidence type="ECO:0000256" key="8">
    <source>
        <dbReference type="ARBA" id="ARBA00023277"/>
    </source>
</evidence>
<comment type="subunit">
    <text evidence="9">Homotetramer.</text>
</comment>
<dbReference type="NCBIfam" id="NF003670">
    <property type="entry name" value="PRK05293.1"/>
    <property type="match status" value="1"/>
</dbReference>
<dbReference type="InterPro" id="IPR029044">
    <property type="entry name" value="Nucleotide-diphossugar_trans"/>
</dbReference>
<dbReference type="Proteomes" id="UP000822152">
    <property type="component" value="Unassembled WGS sequence"/>
</dbReference>
<dbReference type="SUPFAM" id="SSF53448">
    <property type="entry name" value="Nucleotide-diphospho-sugar transferases"/>
    <property type="match status" value="1"/>
</dbReference>
<dbReference type="InterPro" id="IPR005836">
    <property type="entry name" value="ADP_Glu_pyroP_CS"/>
</dbReference>
<dbReference type="RefSeq" id="WP_173743137.1">
    <property type="nucleotide sequence ID" value="NZ_JAAIPF010000012.1"/>
</dbReference>
<feature type="site" description="Could play a key role in the communication between the regulatory and the substrate sites" evidence="9">
    <location>
        <position position="60"/>
    </location>
</feature>
<dbReference type="PROSITE" id="PS00810">
    <property type="entry name" value="ADP_GLC_PYROPHOSPH_3"/>
    <property type="match status" value="1"/>
</dbReference>
<dbReference type="InterPro" id="IPR011004">
    <property type="entry name" value="Trimer_LpxA-like_sf"/>
</dbReference>
<evidence type="ECO:0000256" key="2">
    <source>
        <dbReference type="ARBA" id="ARBA00022600"/>
    </source>
</evidence>